<feature type="domain" description="RmlD-like substrate binding" evidence="3">
    <location>
        <begin position="3"/>
        <end position="284"/>
    </location>
</feature>
<dbReference type="RefSeq" id="WP_406769031.1">
    <property type="nucleotide sequence ID" value="NZ_JBJHZZ010000002.1"/>
</dbReference>
<reference evidence="4 5" key="1">
    <citation type="submission" date="2024-11" db="EMBL/GenBank/DDBJ databases">
        <authorList>
            <person name="Heng Y.C."/>
            <person name="Lim A.C.H."/>
            <person name="Lee J.K.Y."/>
            <person name="Kittelmann S."/>
        </authorList>
    </citation>
    <scope>NUCLEOTIDE SEQUENCE [LARGE SCALE GENOMIC DNA]</scope>
    <source>
        <strain evidence="4 5">WILCCON 0185</strain>
    </source>
</reference>
<dbReference type="Proteomes" id="UP001623591">
    <property type="component" value="Unassembled WGS sequence"/>
</dbReference>
<evidence type="ECO:0000256" key="2">
    <source>
        <dbReference type="RuleBase" id="RU364082"/>
    </source>
</evidence>
<dbReference type="SUPFAM" id="SSF51735">
    <property type="entry name" value="NAD(P)-binding Rossmann-fold domains"/>
    <property type="match status" value="1"/>
</dbReference>
<evidence type="ECO:0000313" key="5">
    <source>
        <dbReference type="Proteomes" id="UP001623591"/>
    </source>
</evidence>
<dbReference type="EMBL" id="JBJHZZ010000002">
    <property type="protein sequence ID" value="MFL0246568.1"/>
    <property type="molecule type" value="Genomic_DNA"/>
</dbReference>
<keyword evidence="5" id="KW-1185">Reference proteome</keyword>
<keyword evidence="2" id="KW-0560">Oxidoreductase</keyword>
<evidence type="ECO:0000313" key="4">
    <source>
        <dbReference type="EMBL" id="MFL0246568.1"/>
    </source>
</evidence>
<name>A0ABW8T207_9CLOT</name>
<accession>A0ABW8T207</accession>
<gene>
    <name evidence="4" type="ORF">ACJDUG_06265</name>
</gene>
<keyword evidence="2" id="KW-0521">NADP</keyword>
<evidence type="ECO:0000259" key="3">
    <source>
        <dbReference type="Pfam" id="PF04321"/>
    </source>
</evidence>
<dbReference type="InterPro" id="IPR005913">
    <property type="entry name" value="dTDP_dehydrorham_reduct"/>
</dbReference>
<dbReference type="InterPro" id="IPR036291">
    <property type="entry name" value="NAD(P)-bd_dom_sf"/>
</dbReference>
<dbReference type="Pfam" id="PF04321">
    <property type="entry name" value="RmlD_sub_bind"/>
    <property type="match status" value="1"/>
</dbReference>
<protein>
    <recommendedName>
        <fullName evidence="2">dTDP-4-dehydrorhamnose reductase</fullName>
        <ecNumber evidence="2">1.1.1.133</ecNumber>
    </recommendedName>
</protein>
<comment type="function">
    <text evidence="2">Catalyzes the reduction of dTDP-6-deoxy-L-lyxo-4-hexulose to yield dTDP-L-rhamnose.</text>
</comment>
<dbReference type="PANTHER" id="PTHR10491">
    <property type="entry name" value="DTDP-4-DEHYDRORHAMNOSE REDUCTASE"/>
    <property type="match status" value="1"/>
</dbReference>
<proteinExistence type="inferred from homology"/>
<dbReference type="EC" id="1.1.1.133" evidence="2"/>
<comment type="pathway">
    <text evidence="2">Carbohydrate biosynthesis; dTDP-L-rhamnose biosynthesis.</text>
</comment>
<comment type="similarity">
    <text evidence="1 2">Belongs to the dTDP-4-dehydrorhamnose reductase family.</text>
</comment>
<evidence type="ECO:0000256" key="1">
    <source>
        <dbReference type="ARBA" id="ARBA00010944"/>
    </source>
</evidence>
<organism evidence="4 5">
    <name type="scientific">Candidatus Clostridium stratigraminis</name>
    <dbReference type="NCBI Taxonomy" id="3381661"/>
    <lineage>
        <taxon>Bacteria</taxon>
        <taxon>Bacillati</taxon>
        <taxon>Bacillota</taxon>
        <taxon>Clostridia</taxon>
        <taxon>Eubacteriales</taxon>
        <taxon>Clostridiaceae</taxon>
        <taxon>Clostridium</taxon>
    </lineage>
</organism>
<dbReference type="PANTHER" id="PTHR10491:SF4">
    <property type="entry name" value="METHIONINE ADENOSYLTRANSFERASE 2 SUBUNIT BETA"/>
    <property type="match status" value="1"/>
</dbReference>
<dbReference type="InterPro" id="IPR029903">
    <property type="entry name" value="RmlD-like-bd"/>
</dbReference>
<sequence>MDKILVTGASGFLASRFCEYYKGKYNIIALKKNDLDIRDGNKVLEIFKSLKPQYVLHTAAIADTGKCEEDKAASYDINVTGCINIAKACSLVKTKMINLSTEQIFNGNIEAGPYSEETEPIPNTTYGKHKLNAEKEIAKILEEKWILRLTWLFGVPERFRKVNPNILWNVINASINGNKILVPSYEYRGMTYVYDLLKNIEEIMEIPFGTYHTGSENNLTTFDIAEVIVKKLGISHRLNEIIIKDDVRYSKQPRDIRITNKKLKKLGINFLNTEEAVSLCIKEFNLAR</sequence>
<comment type="caution">
    <text evidence="4">The sequence shown here is derived from an EMBL/GenBank/DDBJ whole genome shotgun (WGS) entry which is preliminary data.</text>
</comment>
<dbReference type="Gene3D" id="3.40.50.720">
    <property type="entry name" value="NAD(P)-binding Rossmann-like Domain"/>
    <property type="match status" value="1"/>
</dbReference>